<comment type="caution">
    <text evidence="2">The sequence shown here is derived from an EMBL/GenBank/DDBJ whole genome shotgun (WGS) entry which is preliminary data.</text>
</comment>
<evidence type="ECO:0000313" key="3">
    <source>
        <dbReference type="Proteomes" id="UP001194468"/>
    </source>
</evidence>
<reference evidence="2" key="2">
    <citation type="journal article" date="2020" name="Nat. Commun.">
        <title>Large-scale genome sequencing of mycorrhizal fungi provides insights into the early evolution of symbiotic traits.</title>
        <authorList>
            <person name="Miyauchi S."/>
            <person name="Kiss E."/>
            <person name="Kuo A."/>
            <person name="Drula E."/>
            <person name="Kohler A."/>
            <person name="Sanchez-Garcia M."/>
            <person name="Morin E."/>
            <person name="Andreopoulos B."/>
            <person name="Barry K.W."/>
            <person name="Bonito G."/>
            <person name="Buee M."/>
            <person name="Carver A."/>
            <person name="Chen C."/>
            <person name="Cichocki N."/>
            <person name="Clum A."/>
            <person name="Culley D."/>
            <person name="Crous P.W."/>
            <person name="Fauchery L."/>
            <person name="Girlanda M."/>
            <person name="Hayes R.D."/>
            <person name="Keri Z."/>
            <person name="LaButti K."/>
            <person name="Lipzen A."/>
            <person name="Lombard V."/>
            <person name="Magnuson J."/>
            <person name="Maillard F."/>
            <person name="Murat C."/>
            <person name="Nolan M."/>
            <person name="Ohm R.A."/>
            <person name="Pangilinan J."/>
            <person name="Pereira M.F."/>
            <person name="Perotto S."/>
            <person name="Peter M."/>
            <person name="Pfister S."/>
            <person name="Riley R."/>
            <person name="Sitrit Y."/>
            <person name="Stielow J.B."/>
            <person name="Szollosi G."/>
            <person name="Zifcakova L."/>
            <person name="Stursova M."/>
            <person name="Spatafora J.W."/>
            <person name="Tedersoo L."/>
            <person name="Vaario L.M."/>
            <person name="Yamada A."/>
            <person name="Yan M."/>
            <person name="Wang P."/>
            <person name="Xu J."/>
            <person name="Bruns T."/>
            <person name="Baldrian P."/>
            <person name="Vilgalys R."/>
            <person name="Dunand C."/>
            <person name="Henrissat B."/>
            <person name="Grigoriev I.V."/>
            <person name="Hibbett D."/>
            <person name="Nagy L.G."/>
            <person name="Martin F.M."/>
        </authorList>
    </citation>
    <scope>NUCLEOTIDE SEQUENCE</scope>
    <source>
        <strain evidence="2">BED1</strain>
    </source>
</reference>
<gene>
    <name evidence="2" type="ORF">L210DRAFT_2534067</name>
</gene>
<feature type="region of interest" description="Disordered" evidence="1">
    <location>
        <begin position="68"/>
        <end position="119"/>
    </location>
</feature>
<keyword evidence="3" id="KW-1185">Reference proteome</keyword>
<reference evidence="2" key="1">
    <citation type="submission" date="2019-10" db="EMBL/GenBank/DDBJ databases">
        <authorList>
            <consortium name="DOE Joint Genome Institute"/>
            <person name="Kuo A."/>
            <person name="Miyauchi S."/>
            <person name="Kiss E."/>
            <person name="Drula E."/>
            <person name="Kohler A."/>
            <person name="Sanchez-Garcia M."/>
            <person name="Andreopoulos B."/>
            <person name="Barry K.W."/>
            <person name="Bonito G."/>
            <person name="Buee M."/>
            <person name="Carver A."/>
            <person name="Chen C."/>
            <person name="Cichocki N."/>
            <person name="Clum A."/>
            <person name="Culley D."/>
            <person name="Crous P.W."/>
            <person name="Fauchery L."/>
            <person name="Girlanda M."/>
            <person name="Hayes R."/>
            <person name="Keri Z."/>
            <person name="LaButti K."/>
            <person name="Lipzen A."/>
            <person name="Lombard V."/>
            <person name="Magnuson J."/>
            <person name="Maillard F."/>
            <person name="Morin E."/>
            <person name="Murat C."/>
            <person name="Nolan M."/>
            <person name="Ohm R."/>
            <person name="Pangilinan J."/>
            <person name="Pereira M."/>
            <person name="Perotto S."/>
            <person name="Peter M."/>
            <person name="Riley R."/>
            <person name="Sitrit Y."/>
            <person name="Stielow B."/>
            <person name="Szollosi G."/>
            <person name="Zifcakova L."/>
            <person name="Stursova M."/>
            <person name="Spatafora J.W."/>
            <person name="Tedersoo L."/>
            <person name="Vaario L.-M."/>
            <person name="Yamada A."/>
            <person name="Yan M."/>
            <person name="Wang P."/>
            <person name="Xu J."/>
            <person name="Bruns T."/>
            <person name="Baldrian P."/>
            <person name="Vilgalys R."/>
            <person name="Henrissat B."/>
            <person name="Grigoriev I.V."/>
            <person name="Hibbett D."/>
            <person name="Nagy L.G."/>
            <person name="Martin F.M."/>
        </authorList>
    </citation>
    <scope>NUCLEOTIDE SEQUENCE</scope>
    <source>
        <strain evidence="2">BED1</strain>
    </source>
</reference>
<feature type="compositionally biased region" description="Basic residues" evidence="1">
    <location>
        <begin position="85"/>
        <end position="94"/>
    </location>
</feature>
<dbReference type="EMBL" id="WHUW01000253">
    <property type="protein sequence ID" value="KAF8416549.1"/>
    <property type="molecule type" value="Genomic_DNA"/>
</dbReference>
<dbReference type="AlphaFoldDB" id="A0AAD4G5M5"/>
<name>A0AAD4G5M5_BOLED</name>
<sequence>MGHYTFILSCRPPFTVSHACKRSFIVRPPSLDFFCRNMIPRPWTCKPSSTIVEQPVYKYKHDTQLRQLGQLKSAQGRRSIDRRQSQKVKGKGTTKKSAQGKWQKLKRKVRARTESIGAG</sequence>
<evidence type="ECO:0000256" key="1">
    <source>
        <dbReference type="SAM" id="MobiDB-lite"/>
    </source>
</evidence>
<evidence type="ECO:0000313" key="2">
    <source>
        <dbReference type="EMBL" id="KAF8416549.1"/>
    </source>
</evidence>
<organism evidence="2 3">
    <name type="scientific">Boletus edulis BED1</name>
    <dbReference type="NCBI Taxonomy" id="1328754"/>
    <lineage>
        <taxon>Eukaryota</taxon>
        <taxon>Fungi</taxon>
        <taxon>Dikarya</taxon>
        <taxon>Basidiomycota</taxon>
        <taxon>Agaricomycotina</taxon>
        <taxon>Agaricomycetes</taxon>
        <taxon>Agaricomycetidae</taxon>
        <taxon>Boletales</taxon>
        <taxon>Boletineae</taxon>
        <taxon>Boletaceae</taxon>
        <taxon>Boletoideae</taxon>
        <taxon>Boletus</taxon>
    </lineage>
</organism>
<protein>
    <submittedName>
        <fullName evidence="2">Uncharacterized protein</fullName>
    </submittedName>
</protein>
<dbReference type="Proteomes" id="UP001194468">
    <property type="component" value="Unassembled WGS sequence"/>
</dbReference>
<accession>A0AAD4G5M5</accession>
<proteinExistence type="predicted"/>